<dbReference type="PANTHER" id="PTHR43685">
    <property type="entry name" value="GLYCOSYLTRANSFERASE"/>
    <property type="match status" value="1"/>
</dbReference>
<dbReference type="AlphaFoldDB" id="A0A060CIZ6"/>
<proteinExistence type="predicted"/>
<dbReference type="PANTHER" id="PTHR43685:SF2">
    <property type="entry name" value="GLYCOSYLTRANSFERASE 2-LIKE DOMAIN-CONTAINING PROTEIN"/>
    <property type="match status" value="1"/>
</dbReference>
<feature type="region of interest" description="Disordered" evidence="1">
    <location>
        <begin position="86"/>
        <end position="111"/>
    </location>
</feature>
<dbReference type="InterPro" id="IPR001173">
    <property type="entry name" value="Glyco_trans_2-like"/>
</dbReference>
<name>A0A060CIZ6_9BACT</name>
<feature type="non-terminal residue" evidence="3">
    <location>
        <position position="1"/>
    </location>
</feature>
<dbReference type="InterPro" id="IPR029044">
    <property type="entry name" value="Nucleotide-diphossugar_trans"/>
</dbReference>
<dbReference type="Gene3D" id="3.90.550.10">
    <property type="entry name" value="Spore Coat Polysaccharide Biosynthesis Protein SpsA, Chain A"/>
    <property type="match status" value="1"/>
</dbReference>
<accession>A0A060CIZ6</accession>
<dbReference type="EMBL" id="KF125694">
    <property type="protein sequence ID" value="AIA93025.1"/>
    <property type="molecule type" value="Genomic_DNA"/>
</dbReference>
<evidence type="ECO:0000313" key="3">
    <source>
        <dbReference type="EMBL" id="AIA93025.1"/>
    </source>
</evidence>
<dbReference type="Pfam" id="PF00535">
    <property type="entry name" value="Glycos_transf_2"/>
    <property type="match status" value="1"/>
</dbReference>
<feature type="domain" description="Glycosyltransferase 2-like" evidence="2">
    <location>
        <begin position="3"/>
        <end position="94"/>
    </location>
</feature>
<organism evidence="3">
    <name type="scientific">uncultured Methylacidiphilum sp</name>
    <dbReference type="NCBI Taxonomy" id="1216061"/>
    <lineage>
        <taxon>Bacteria</taxon>
        <taxon>Pseudomonadati</taxon>
        <taxon>Verrucomicrobiota</taxon>
        <taxon>Methylacidiphilae</taxon>
        <taxon>Methylacidiphilales</taxon>
        <taxon>Methylacidiphilaceae</taxon>
        <taxon>Methylacidiphilum (ex Ratnadevi et al. 2023)</taxon>
        <taxon>environmental samples</taxon>
    </lineage>
</organism>
<evidence type="ECO:0000256" key="1">
    <source>
        <dbReference type="SAM" id="MobiDB-lite"/>
    </source>
</evidence>
<dbReference type="SUPFAM" id="SSF53448">
    <property type="entry name" value="Nucleotide-diphospho-sugar transferases"/>
    <property type="match status" value="1"/>
</dbReference>
<sequence length="124" mass="13460">ASCLQGLARQNYPDYEVLVIDDGSTDASPAIASGFPGVCYHRQDHAGLSAARNLGCELATGEIIAYTDDDCIPDEDWLRELSHAFTGPENQQTVAAGGPNIPPPPRNKPRPVWECHPARRPMFC</sequence>
<dbReference type="InterPro" id="IPR050834">
    <property type="entry name" value="Glycosyltransf_2"/>
</dbReference>
<evidence type="ECO:0000259" key="2">
    <source>
        <dbReference type="Pfam" id="PF00535"/>
    </source>
</evidence>
<dbReference type="CDD" id="cd00761">
    <property type="entry name" value="Glyco_tranf_GTA_type"/>
    <property type="match status" value="1"/>
</dbReference>
<reference evidence="3" key="1">
    <citation type="journal article" date="2013" name="Environ. Microbiol.">
        <title>Seasonally variable intestinal metagenomes of the red palm weevil (Rhynchophorus ferrugineus).</title>
        <authorList>
            <person name="Jia S."/>
            <person name="Zhang X."/>
            <person name="Zhang G."/>
            <person name="Yin A."/>
            <person name="Zhang S."/>
            <person name="Li F."/>
            <person name="Wang L."/>
            <person name="Zhao D."/>
            <person name="Yun Q."/>
            <person name="Tala"/>
            <person name="Wang J."/>
            <person name="Sun G."/>
            <person name="Baabdullah M."/>
            <person name="Yu X."/>
            <person name="Hu S."/>
            <person name="Al-Mssallem I.S."/>
            <person name="Yu J."/>
        </authorList>
    </citation>
    <scope>NUCLEOTIDE SEQUENCE</scope>
</reference>
<protein>
    <submittedName>
        <fullName evidence="3">Glycos_transf_2</fullName>
    </submittedName>
</protein>